<dbReference type="PANTHER" id="PTHR30055:SF234">
    <property type="entry name" value="HTH-TYPE TRANSCRIPTIONAL REGULATOR BETI"/>
    <property type="match status" value="1"/>
</dbReference>
<proteinExistence type="predicted"/>
<keyword evidence="8" id="KW-1185">Reference proteome</keyword>
<protein>
    <submittedName>
        <fullName evidence="7">Transcriptional regulator, TetR family</fullName>
    </submittedName>
</protein>
<gene>
    <name evidence="7" type="ORF">RR42_s0443</name>
</gene>
<evidence type="ECO:0000256" key="1">
    <source>
        <dbReference type="ARBA" id="ARBA00023015"/>
    </source>
</evidence>
<dbReference type="InterPro" id="IPR009057">
    <property type="entry name" value="Homeodomain-like_sf"/>
</dbReference>
<evidence type="ECO:0000313" key="8">
    <source>
        <dbReference type="Proteomes" id="UP000031843"/>
    </source>
</evidence>
<dbReference type="EMBL" id="CP010537">
    <property type="protein sequence ID" value="AJG22039.1"/>
    <property type="molecule type" value="Genomic_DNA"/>
</dbReference>
<dbReference type="AlphaFoldDB" id="A0A0C4YJG2"/>
<dbReference type="PRINTS" id="PR00455">
    <property type="entry name" value="HTHTETR"/>
</dbReference>
<feature type="region of interest" description="Disordered" evidence="5">
    <location>
        <begin position="17"/>
        <end position="45"/>
    </location>
</feature>
<evidence type="ECO:0000259" key="6">
    <source>
        <dbReference type="PROSITE" id="PS50977"/>
    </source>
</evidence>
<dbReference type="InterPro" id="IPR001647">
    <property type="entry name" value="HTH_TetR"/>
</dbReference>
<dbReference type="GO" id="GO:0000976">
    <property type="term" value="F:transcription cis-regulatory region binding"/>
    <property type="evidence" value="ECO:0007669"/>
    <property type="project" value="TreeGrafter"/>
</dbReference>
<dbReference type="Pfam" id="PF00440">
    <property type="entry name" value="TetR_N"/>
    <property type="match status" value="1"/>
</dbReference>
<sequence length="251" mass="27047">MIAVEIPNAIDTAIPLATPNAMPNATPMKPPTPRKRLSREQSQAQTRERLLEAARSLFMQRGFGGTSIRDIAEEAGYSQGAFYSNFPDKEALLLDLLRGHMEAEAKQLAAVFDTAEHTGAEVLTGLDAWAAALHADADWAMLSIELQMHANRSPSFASVYRAVCETHRGELGGLIERLFRHLGRVPPAQPEELAAGFMALAHGLALQRGTTSADPTGRMLMLFLRGLLASAQVAGEAADASHPAKRGRASR</sequence>
<feature type="DNA-binding region" description="H-T-H motif" evidence="4">
    <location>
        <begin position="67"/>
        <end position="86"/>
    </location>
</feature>
<dbReference type="SUPFAM" id="SSF48498">
    <property type="entry name" value="Tetracyclin repressor-like, C-terminal domain"/>
    <property type="match status" value="1"/>
</dbReference>
<evidence type="ECO:0000256" key="3">
    <source>
        <dbReference type="ARBA" id="ARBA00023163"/>
    </source>
</evidence>
<evidence type="ECO:0000256" key="2">
    <source>
        <dbReference type="ARBA" id="ARBA00023125"/>
    </source>
</evidence>
<accession>A0A0C4YJG2</accession>
<dbReference type="FunFam" id="1.10.10.60:FF:000141">
    <property type="entry name" value="TetR family transcriptional regulator"/>
    <property type="match status" value="1"/>
</dbReference>
<feature type="domain" description="HTH tetR-type" evidence="6">
    <location>
        <begin position="44"/>
        <end position="104"/>
    </location>
</feature>
<keyword evidence="2 4" id="KW-0238">DNA-binding</keyword>
<dbReference type="STRING" id="68895.RR42_s0443"/>
<dbReference type="PROSITE" id="PS50977">
    <property type="entry name" value="HTH_TETR_2"/>
    <property type="match status" value="1"/>
</dbReference>
<keyword evidence="3" id="KW-0804">Transcription</keyword>
<organism evidence="7 8">
    <name type="scientific">Cupriavidus basilensis</name>
    <dbReference type="NCBI Taxonomy" id="68895"/>
    <lineage>
        <taxon>Bacteria</taxon>
        <taxon>Pseudomonadati</taxon>
        <taxon>Pseudomonadota</taxon>
        <taxon>Betaproteobacteria</taxon>
        <taxon>Burkholderiales</taxon>
        <taxon>Burkholderiaceae</taxon>
        <taxon>Cupriavidus</taxon>
    </lineage>
</organism>
<keyword evidence="1" id="KW-0805">Transcription regulation</keyword>
<dbReference type="InterPro" id="IPR050109">
    <property type="entry name" value="HTH-type_TetR-like_transc_reg"/>
</dbReference>
<dbReference type="Proteomes" id="UP000031843">
    <property type="component" value="Chromosome secondary"/>
</dbReference>
<name>A0A0C4YJG2_9BURK</name>
<dbReference type="InterPro" id="IPR036271">
    <property type="entry name" value="Tet_transcr_reg_TetR-rel_C_sf"/>
</dbReference>
<evidence type="ECO:0000256" key="4">
    <source>
        <dbReference type="PROSITE-ProRule" id="PRU00335"/>
    </source>
</evidence>
<dbReference type="SUPFAM" id="SSF46689">
    <property type="entry name" value="Homeodomain-like"/>
    <property type="match status" value="1"/>
</dbReference>
<reference evidence="7 8" key="1">
    <citation type="journal article" date="2015" name="Genome Announc.">
        <title>Complete Genome Sequence of Cupriavidus basilensis 4G11, Isolated from the Oak Ridge Field Research Center Site.</title>
        <authorList>
            <person name="Ray J."/>
            <person name="Waters R.J."/>
            <person name="Skerker J.M."/>
            <person name="Kuehl J.V."/>
            <person name="Price M.N."/>
            <person name="Huang J."/>
            <person name="Chakraborty R."/>
            <person name="Arkin A.P."/>
            <person name="Deutschbauer A."/>
        </authorList>
    </citation>
    <scope>NUCLEOTIDE SEQUENCE [LARGE SCALE GENOMIC DNA]</scope>
    <source>
        <strain evidence="7">4G11</strain>
    </source>
</reference>
<dbReference type="Gene3D" id="1.10.357.10">
    <property type="entry name" value="Tetracycline Repressor, domain 2"/>
    <property type="match status" value="1"/>
</dbReference>
<evidence type="ECO:0000313" key="7">
    <source>
        <dbReference type="EMBL" id="AJG22039.1"/>
    </source>
</evidence>
<dbReference type="GO" id="GO:0003700">
    <property type="term" value="F:DNA-binding transcription factor activity"/>
    <property type="evidence" value="ECO:0007669"/>
    <property type="project" value="TreeGrafter"/>
</dbReference>
<dbReference type="KEGG" id="cbw:RR42_s0443"/>
<evidence type="ECO:0000256" key="5">
    <source>
        <dbReference type="SAM" id="MobiDB-lite"/>
    </source>
</evidence>
<dbReference type="PANTHER" id="PTHR30055">
    <property type="entry name" value="HTH-TYPE TRANSCRIPTIONAL REGULATOR RUTR"/>
    <property type="match status" value="1"/>
</dbReference>